<sequence>MDNYFGFREQTKNYYLEMALANSHELGRLANRASAFYLKNAQSRFSFQKEIDDLINHHISTCRTATTQEGQRNAFFCLKAEHDSLRMQYESLQLNKVARAVYLEIKKENGVYTYVVKAIGVVAGLSQVASGLAMVLASEVTFVSGVTGVLLICHGANNVYENLQFFFTGEENTGYLRDLYRWASTNVGYGERGGDILYAGIDLSLSLKALFGKVVVPNSRSWLGISGRGPDTERLYYAMYNDSVAGFKIMGKFSLSLEIVSDAITIKGVMK</sequence>
<evidence type="ECO:0000313" key="2">
    <source>
        <dbReference type="Proteomes" id="UP001224622"/>
    </source>
</evidence>
<organism evidence="1 2">
    <name type="scientific">Serratia fonticola</name>
    <dbReference type="NCBI Taxonomy" id="47917"/>
    <lineage>
        <taxon>Bacteria</taxon>
        <taxon>Pseudomonadati</taxon>
        <taxon>Pseudomonadota</taxon>
        <taxon>Gammaproteobacteria</taxon>
        <taxon>Enterobacterales</taxon>
        <taxon>Yersiniaceae</taxon>
        <taxon>Serratia</taxon>
    </lineage>
</organism>
<comment type="caution">
    <text evidence="1">The sequence shown here is derived from an EMBL/GenBank/DDBJ whole genome shotgun (WGS) entry which is preliminary data.</text>
</comment>
<proteinExistence type="predicted"/>
<evidence type="ECO:0000313" key="1">
    <source>
        <dbReference type="EMBL" id="MDQ9126953.1"/>
    </source>
</evidence>
<dbReference type="RefSeq" id="WP_260524056.1">
    <property type="nucleotide sequence ID" value="NZ_JAVIGA010000009.1"/>
</dbReference>
<accession>A0AAJ2D963</accession>
<protein>
    <submittedName>
        <fullName evidence="1">DUF4225 domain-containing protein</fullName>
    </submittedName>
</protein>
<dbReference type="Proteomes" id="UP001224622">
    <property type="component" value="Unassembled WGS sequence"/>
</dbReference>
<dbReference type="EMBL" id="JAVIGA010000009">
    <property type="protein sequence ID" value="MDQ9126953.1"/>
    <property type="molecule type" value="Genomic_DNA"/>
</dbReference>
<dbReference type="AlphaFoldDB" id="A0AAJ2D963"/>
<reference evidence="1" key="1">
    <citation type="submission" date="2023-08" db="EMBL/GenBank/DDBJ databases">
        <title>The Comparative Genomic Analysis of Yersiniaceae from Polar Regions.</title>
        <authorList>
            <person name="Goncharov A."/>
            <person name="Aslanov B."/>
            <person name="Kolodzhieva V."/>
            <person name="Azarov D."/>
            <person name="Mochov A."/>
            <person name="Lebedeva E."/>
        </authorList>
    </citation>
    <scope>NUCLEOTIDE SEQUENCE</scope>
    <source>
        <strain evidence="1">Vf</strain>
    </source>
</reference>
<name>A0AAJ2D963_SERFO</name>
<dbReference type="Pfam" id="PF13988">
    <property type="entry name" value="DUF4225"/>
    <property type="match status" value="1"/>
</dbReference>
<dbReference type="InterPro" id="IPR025320">
    <property type="entry name" value="DUF4225"/>
</dbReference>
<gene>
    <name evidence="1" type="ORF">RDT67_10975</name>
</gene>